<comment type="caution">
    <text evidence="2">The sequence shown here is derived from an EMBL/GenBank/DDBJ whole genome shotgun (WGS) entry which is preliminary data.</text>
</comment>
<dbReference type="Pfam" id="PF12611">
    <property type="entry name" value="Flagellar_put"/>
    <property type="match status" value="1"/>
</dbReference>
<dbReference type="AlphaFoldDB" id="W4QB16"/>
<dbReference type="EMBL" id="BAUU01000003">
    <property type="protein sequence ID" value="GAE29251.1"/>
    <property type="molecule type" value="Genomic_DNA"/>
</dbReference>
<reference evidence="2" key="1">
    <citation type="journal article" date="2014" name="Genome Announc.">
        <title>Draft Genome Sequences of Three Alkaliphilic Bacillus Strains, Bacillus wakoensis JCM 9140T, Bacillus akibai JCM 9157T, and Bacillus hemicellulosilyticus JCM 9152T.</title>
        <authorList>
            <person name="Yuki M."/>
            <person name="Oshima K."/>
            <person name="Suda W."/>
            <person name="Oshida Y."/>
            <person name="Kitamura K."/>
            <person name="Iida T."/>
            <person name="Hattori M."/>
            <person name="Ohkuma M."/>
        </authorList>
    </citation>
    <scope>NUCLEOTIDE SEQUENCE [LARGE SCALE GENOMIC DNA]</scope>
    <source>
        <strain evidence="2">JCM 9152</strain>
    </source>
</reference>
<organism evidence="2 3">
    <name type="scientific">Halalkalibacter hemicellulosilyticusJCM 9152</name>
    <dbReference type="NCBI Taxonomy" id="1236971"/>
    <lineage>
        <taxon>Bacteria</taxon>
        <taxon>Bacillati</taxon>
        <taxon>Bacillota</taxon>
        <taxon>Bacilli</taxon>
        <taxon>Bacillales</taxon>
        <taxon>Bacillaceae</taxon>
        <taxon>Halalkalibacter</taxon>
    </lineage>
</organism>
<gene>
    <name evidence="2" type="ORF">JCM9152_598</name>
</gene>
<evidence type="ECO:0000256" key="1">
    <source>
        <dbReference type="SAM" id="MobiDB-lite"/>
    </source>
</evidence>
<keyword evidence="2" id="KW-0969">Cilium</keyword>
<dbReference type="NCBIfam" id="TIGR02530">
    <property type="entry name" value="flg_new"/>
    <property type="match status" value="1"/>
</dbReference>
<keyword evidence="3" id="KW-1185">Reference proteome</keyword>
<dbReference type="RefSeq" id="WP_035340588.1">
    <property type="nucleotide sequence ID" value="NZ_BAUU01000003.1"/>
</dbReference>
<keyword evidence="2" id="KW-0282">Flagellum</keyword>
<accession>W4QB16</accession>
<keyword evidence="2" id="KW-0966">Cell projection</keyword>
<evidence type="ECO:0000313" key="3">
    <source>
        <dbReference type="Proteomes" id="UP000018895"/>
    </source>
</evidence>
<dbReference type="OrthoDB" id="165650at2"/>
<feature type="region of interest" description="Disordered" evidence="1">
    <location>
        <begin position="1"/>
        <end position="25"/>
    </location>
</feature>
<dbReference type="Proteomes" id="UP000018895">
    <property type="component" value="Unassembled WGS sequence"/>
</dbReference>
<sequence>MDPRVQWHSLPTLPKSPNVNTNESHAKKKNFKEVFQTELNNATQLVFTKHAKNRMESRGISIDANKWIEIENKVVEARKKGIKESVVITEDATLLVNAQTHTIITALNRNEAKSQIFSNINGTILID</sequence>
<proteinExistence type="predicted"/>
<protein>
    <submittedName>
        <fullName evidence="2">Putative flagellar hook associated protein</fullName>
    </submittedName>
</protein>
<name>W4QB16_9BACI</name>
<dbReference type="InterPro" id="IPR013367">
    <property type="entry name" value="Flagellar_put"/>
</dbReference>
<evidence type="ECO:0000313" key="2">
    <source>
        <dbReference type="EMBL" id="GAE29251.1"/>
    </source>
</evidence>
<dbReference type="STRING" id="1236971.JCM9152_598"/>